<evidence type="ECO:0000313" key="2">
    <source>
        <dbReference type="Proteomes" id="UP000323454"/>
    </source>
</evidence>
<reference evidence="1 2" key="2">
    <citation type="submission" date="2019-09" db="EMBL/GenBank/DDBJ databases">
        <authorList>
            <person name="Jin C."/>
        </authorList>
    </citation>
    <scope>NUCLEOTIDE SEQUENCE [LARGE SCALE GENOMIC DNA]</scope>
    <source>
        <strain evidence="1 2">AN110305</strain>
    </source>
</reference>
<dbReference type="RefSeq" id="WP_149853404.1">
    <property type="nucleotide sequence ID" value="NZ_VUOB01000063.1"/>
</dbReference>
<dbReference type="OrthoDB" id="4546670at2"/>
<organism evidence="1 2">
    <name type="scientific">Solihabitans fulvus</name>
    <dbReference type="NCBI Taxonomy" id="1892852"/>
    <lineage>
        <taxon>Bacteria</taxon>
        <taxon>Bacillati</taxon>
        <taxon>Actinomycetota</taxon>
        <taxon>Actinomycetes</taxon>
        <taxon>Pseudonocardiales</taxon>
        <taxon>Pseudonocardiaceae</taxon>
        <taxon>Solihabitans</taxon>
    </lineage>
</organism>
<sequence length="132" mass="14608">MEDVRYVRFHAKTPNGRGSYPGVFGLVNGLSRTGRLTEVQERFRETNNAWYNANYTDPTTVDPSVYDREANPGAAAWFKPSAAQLIERVTGYLEILDAHGVGWVRAESTDPGRIIYEDAEQIVVVPHAPAAG</sequence>
<comment type="caution">
    <text evidence="1">The sequence shown here is derived from an EMBL/GenBank/DDBJ whole genome shotgun (WGS) entry which is preliminary data.</text>
</comment>
<accession>A0A5B2WUE1</accession>
<dbReference type="AlphaFoldDB" id="A0A5B2WUE1"/>
<reference evidence="1 2" key="1">
    <citation type="submission" date="2019-09" db="EMBL/GenBank/DDBJ databases">
        <title>Goodfellowia gen. nov., a new genus of the Pseudonocardineae related to Actinoalloteichus, containing Goodfellowia coeruleoviolacea gen. nov., comb. nov. gen. nov., comb. nov.</title>
        <authorList>
            <person name="Labeda D."/>
        </authorList>
    </citation>
    <scope>NUCLEOTIDE SEQUENCE [LARGE SCALE GENOMIC DNA]</scope>
    <source>
        <strain evidence="1 2">AN110305</strain>
    </source>
</reference>
<keyword evidence="2" id="KW-1185">Reference proteome</keyword>
<name>A0A5B2WUE1_9PSEU</name>
<dbReference type="Proteomes" id="UP000323454">
    <property type="component" value="Unassembled WGS sequence"/>
</dbReference>
<protein>
    <submittedName>
        <fullName evidence="1">Uncharacterized protein</fullName>
    </submittedName>
</protein>
<proteinExistence type="predicted"/>
<evidence type="ECO:0000313" key="1">
    <source>
        <dbReference type="EMBL" id="KAA2254039.1"/>
    </source>
</evidence>
<gene>
    <name evidence="1" type="ORF">F0L68_30975</name>
</gene>
<dbReference type="EMBL" id="VUOB01000063">
    <property type="protein sequence ID" value="KAA2254039.1"/>
    <property type="molecule type" value="Genomic_DNA"/>
</dbReference>